<accession>A0A9E7MXJ4</accession>
<evidence type="ECO:0000313" key="1">
    <source>
        <dbReference type="EMBL" id="USS40596.1"/>
    </source>
</evidence>
<reference evidence="1" key="2">
    <citation type="submission" date="2022-06" db="EMBL/GenBank/DDBJ databases">
        <authorList>
            <person name="Park Y.-J."/>
        </authorList>
    </citation>
    <scope>NUCLEOTIDE SEQUENCE</scope>
    <source>
        <strain evidence="1">TY</strain>
    </source>
</reference>
<dbReference type="Proteomes" id="UP001055732">
    <property type="component" value="Chromosome"/>
</dbReference>
<name>A0A9E7MXJ4_THEAG</name>
<sequence length="224" mass="25089">MDKKLAAMFLLIVVVLAPLGVLAYGYANFSDKVYPDKEPLKRVLVKVPYNGVEYRIALESYNTGDPFLDLNLTLRGTVYESMTLIVGDPMFRECDAKALGDVCIWRTRTVTEIAAVLSPVFTANRYWYYKEKGYDENESMARAQADVERIHTTSLGFIQKVKIGLGLMGDKKHLLVLLKGPAEGGKVDRIYSPKEGIMVLEATSERTLFAEVLLLKTIIASRVK</sequence>
<proteinExistence type="predicted"/>
<dbReference type="RefSeq" id="WP_253304550.1">
    <property type="nucleotide sequence ID" value="NZ_CP099582.1"/>
</dbReference>
<protein>
    <submittedName>
        <fullName evidence="1">Uncharacterized protein</fullName>
    </submittedName>
</protein>
<reference evidence="1" key="1">
    <citation type="journal article" date="1998" name="Int. J. Syst. Bacteriol. 48 Pt">
        <title>Thermococcus guaymasensis sp. nov. and Thermococcus aggregans sp. nov., two novel thermophilic archaea isolated from the Guaymas Basin hydrothermal vent site.</title>
        <authorList>
            <person name="Canganella F."/>
            <person name="Jones W.J."/>
            <person name="Gambacorta A."/>
            <person name="Antranikian G."/>
        </authorList>
    </citation>
    <scope>NUCLEOTIDE SEQUENCE</scope>
    <source>
        <strain evidence="1">TY</strain>
    </source>
</reference>
<evidence type="ECO:0000313" key="2">
    <source>
        <dbReference type="Proteomes" id="UP001055732"/>
    </source>
</evidence>
<gene>
    <name evidence="1" type="ORF">NF865_09925</name>
</gene>
<dbReference type="AlphaFoldDB" id="A0A9E7MXJ4"/>
<organism evidence="1 2">
    <name type="scientific">Thermococcus aggregans</name>
    <dbReference type="NCBI Taxonomy" id="110163"/>
    <lineage>
        <taxon>Archaea</taxon>
        <taxon>Methanobacteriati</taxon>
        <taxon>Methanobacteriota</taxon>
        <taxon>Thermococci</taxon>
        <taxon>Thermococcales</taxon>
        <taxon>Thermococcaceae</taxon>
        <taxon>Thermococcus</taxon>
    </lineage>
</organism>
<dbReference type="KEGG" id="tagg:NF865_09925"/>
<keyword evidence="2" id="KW-1185">Reference proteome</keyword>
<dbReference type="EMBL" id="CP099582">
    <property type="protein sequence ID" value="USS40596.1"/>
    <property type="molecule type" value="Genomic_DNA"/>
</dbReference>